<dbReference type="Proteomes" id="UP000278422">
    <property type="component" value="Unassembled WGS sequence"/>
</dbReference>
<name>A0A3R8PKD5_9CORY</name>
<dbReference type="NCBIfam" id="TIGR02185">
    <property type="entry name" value="Trep_Strep"/>
    <property type="match status" value="1"/>
</dbReference>
<feature type="transmembrane region" description="Helical" evidence="2">
    <location>
        <begin position="70"/>
        <end position="88"/>
    </location>
</feature>
<feature type="region of interest" description="Disordered" evidence="1">
    <location>
        <begin position="1"/>
        <end position="33"/>
    </location>
</feature>
<dbReference type="Pfam" id="PF09605">
    <property type="entry name" value="Trep_Strep"/>
    <property type="match status" value="1"/>
</dbReference>
<keyword evidence="2" id="KW-0812">Transmembrane</keyword>
<sequence length="224" mass="23284">MTTPENTPSGATGAAGTSAAASGSGEVRSGRSGGGISGRDLVTVGIFTVILAVINVVCNMIGAFGPEVQPFGAVVAVIVNGIPFALFIRRVHGFGLVTITATLLSLISGLAGDAFVGVPIAFVLGLIADLVIRSGGYRDAGRTILGYGTFGIYPVGSLLPLLFMRDDIIARYAQNSDPEWARRFSDFLSTPMVLAMIVILFVASLIGGWLGQRVLRTYFSRAGL</sequence>
<evidence type="ECO:0000313" key="3">
    <source>
        <dbReference type="EMBL" id="RRQ02961.1"/>
    </source>
</evidence>
<feature type="transmembrane region" description="Helical" evidence="2">
    <location>
        <begin position="116"/>
        <end position="132"/>
    </location>
</feature>
<protein>
    <submittedName>
        <fullName evidence="3">ABC transporter permease</fullName>
    </submittedName>
</protein>
<feature type="transmembrane region" description="Helical" evidence="2">
    <location>
        <begin position="41"/>
        <end position="64"/>
    </location>
</feature>
<accession>A0A3R8PKD5</accession>
<organism evidence="3 4">
    <name type="scientific">Corynebacterium bovis</name>
    <dbReference type="NCBI Taxonomy" id="36808"/>
    <lineage>
        <taxon>Bacteria</taxon>
        <taxon>Bacillati</taxon>
        <taxon>Actinomycetota</taxon>
        <taxon>Actinomycetes</taxon>
        <taxon>Mycobacteriales</taxon>
        <taxon>Corynebacteriaceae</taxon>
        <taxon>Corynebacterium</taxon>
    </lineage>
</organism>
<dbReference type="AlphaFoldDB" id="A0A3R8PKD5"/>
<feature type="compositionally biased region" description="Low complexity" evidence="1">
    <location>
        <begin position="9"/>
        <end position="27"/>
    </location>
</feature>
<keyword evidence="2" id="KW-1133">Transmembrane helix</keyword>
<evidence type="ECO:0000256" key="2">
    <source>
        <dbReference type="SAM" id="Phobius"/>
    </source>
</evidence>
<dbReference type="InterPro" id="IPR011733">
    <property type="entry name" value="CHP02185_IM"/>
</dbReference>
<keyword evidence="4" id="KW-1185">Reference proteome</keyword>
<dbReference type="RefSeq" id="WP_125175218.1">
    <property type="nucleotide sequence ID" value="NZ_JBHYBM010000230.1"/>
</dbReference>
<evidence type="ECO:0000256" key="1">
    <source>
        <dbReference type="SAM" id="MobiDB-lite"/>
    </source>
</evidence>
<comment type="caution">
    <text evidence="3">The sequence shown here is derived from an EMBL/GenBank/DDBJ whole genome shotgun (WGS) entry which is preliminary data.</text>
</comment>
<reference evidence="3 4" key="1">
    <citation type="submission" date="2018-01" db="EMBL/GenBank/DDBJ databases">
        <title>Twenty Corynebacterium bovis Genomes.</title>
        <authorList>
            <person name="Gulvik C.A."/>
        </authorList>
    </citation>
    <scope>NUCLEOTIDE SEQUENCE [LARGE SCALE GENOMIC DNA]</scope>
    <source>
        <strain evidence="3 4">16-2004</strain>
    </source>
</reference>
<proteinExistence type="predicted"/>
<evidence type="ECO:0000313" key="4">
    <source>
        <dbReference type="Proteomes" id="UP000278422"/>
    </source>
</evidence>
<dbReference type="EMBL" id="PQNQ01000027">
    <property type="protein sequence ID" value="RRQ02961.1"/>
    <property type="molecule type" value="Genomic_DNA"/>
</dbReference>
<feature type="transmembrane region" description="Helical" evidence="2">
    <location>
        <begin position="144"/>
        <end position="163"/>
    </location>
</feature>
<gene>
    <name evidence="3" type="ORF">CXF42_08665</name>
</gene>
<keyword evidence="2" id="KW-0472">Membrane</keyword>
<feature type="transmembrane region" description="Helical" evidence="2">
    <location>
        <begin position="93"/>
        <end position="110"/>
    </location>
</feature>
<feature type="transmembrane region" description="Helical" evidence="2">
    <location>
        <begin position="192"/>
        <end position="211"/>
    </location>
</feature>